<keyword evidence="2" id="KW-1185">Reference proteome</keyword>
<protein>
    <submittedName>
        <fullName evidence="1">Uncharacterized protein</fullName>
    </submittedName>
</protein>
<sequence>MKLLEAMYIATIEKLLVEDDNSVQVEPEQEGNKSNVEGESLGCVSIGVVNAKKISSSNLVGGFNEFSSGEVILKSVDDSDSALIFGQGDENSEGATGVVNAKEISSSNLVGGSNDFSSGEVILKSVDDSDSALIFGQGDENPEGARGLLLGLGVGGLQPKRQSR</sequence>
<accession>A0A5J4ZWA3</accession>
<reference evidence="1 2" key="1">
    <citation type="submission" date="2019-09" db="EMBL/GenBank/DDBJ databases">
        <title>A chromosome-level genome assembly of the Chinese tupelo Nyssa sinensis.</title>
        <authorList>
            <person name="Yang X."/>
            <person name="Kang M."/>
            <person name="Yang Y."/>
            <person name="Xiong H."/>
            <person name="Wang M."/>
            <person name="Zhang Z."/>
            <person name="Wang Z."/>
            <person name="Wu H."/>
            <person name="Ma T."/>
            <person name="Liu J."/>
            <person name="Xi Z."/>
        </authorList>
    </citation>
    <scope>NUCLEOTIDE SEQUENCE [LARGE SCALE GENOMIC DNA]</scope>
    <source>
        <strain evidence="1">J267</strain>
        <tissue evidence="1">Leaf</tissue>
    </source>
</reference>
<evidence type="ECO:0000313" key="2">
    <source>
        <dbReference type="Proteomes" id="UP000325577"/>
    </source>
</evidence>
<proteinExistence type="predicted"/>
<gene>
    <name evidence="1" type="ORF">F0562_012024</name>
</gene>
<evidence type="ECO:0000313" key="1">
    <source>
        <dbReference type="EMBL" id="KAA8521357.1"/>
    </source>
</evidence>
<dbReference type="Proteomes" id="UP000325577">
    <property type="component" value="Linkage Group LG5"/>
</dbReference>
<dbReference type="EMBL" id="CM018048">
    <property type="protein sequence ID" value="KAA8521357.1"/>
    <property type="molecule type" value="Genomic_DNA"/>
</dbReference>
<dbReference type="AlphaFoldDB" id="A0A5J4ZWA3"/>
<organism evidence="1 2">
    <name type="scientific">Nyssa sinensis</name>
    <dbReference type="NCBI Taxonomy" id="561372"/>
    <lineage>
        <taxon>Eukaryota</taxon>
        <taxon>Viridiplantae</taxon>
        <taxon>Streptophyta</taxon>
        <taxon>Embryophyta</taxon>
        <taxon>Tracheophyta</taxon>
        <taxon>Spermatophyta</taxon>
        <taxon>Magnoliopsida</taxon>
        <taxon>eudicotyledons</taxon>
        <taxon>Gunneridae</taxon>
        <taxon>Pentapetalae</taxon>
        <taxon>asterids</taxon>
        <taxon>Cornales</taxon>
        <taxon>Nyssaceae</taxon>
        <taxon>Nyssa</taxon>
    </lineage>
</organism>
<name>A0A5J4ZWA3_9ASTE</name>